<dbReference type="Proteomes" id="UP000024635">
    <property type="component" value="Unassembled WGS sequence"/>
</dbReference>
<dbReference type="AlphaFoldDB" id="A0A016U8M2"/>
<sequence length="97" mass="10533">MSEPFACLGEHTRSSPTSVYPAQAAKSFFVAMESYLKPHLNGTIYTTMEQPKTQIRHCGDNSIVSGAVALRAFRRCGKAAAIDAHCTILVASELPLY</sequence>
<gene>
    <name evidence="1" type="primary">Acey_s0050.g1946</name>
    <name evidence="1" type="ORF">Y032_0050g1946</name>
</gene>
<evidence type="ECO:0000313" key="2">
    <source>
        <dbReference type="Proteomes" id="UP000024635"/>
    </source>
</evidence>
<organism evidence="1 2">
    <name type="scientific">Ancylostoma ceylanicum</name>
    <dbReference type="NCBI Taxonomy" id="53326"/>
    <lineage>
        <taxon>Eukaryota</taxon>
        <taxon>Metazoa</taxon>
        <taxon>Ecdysozoa</taxon>
        <taxon>Nematoda</taxon>
        <taxon>Chromadorea</taxon>
        <taxon>Rhabditida</taxon>
        <taxon>Rhabditina</taxon>
        <taxon>Rhabditomorpha</taxon>
        <taxon>Strongyloidea</taxon>
        <taxon>Ancylostomatidae</taxon>
        <taxon>Ancylostomatinae</taxon>
        <taxon>Ancylostoma</taxon>
    </lineage>
</organism>
<comment type="caution">
    <text evidence="1">The sequence shown here is derived from an EMBL/GenBank/DDBJ whole genome shotgun (WGS) entry which is preliminary data.</text>
</comment>
<keyword evidence="2" id="KW-1185">Reference proteome</keyword>
<proteinExistence type="predicted"/>
<evidence type="ECO:0000313" key="1">
    <source>
        <dbReference type="EMBL" id="EYC11500.1"/>
    </source>
</evidence>
<reference evidence="2" key="1">
    <citation type="journal article" date="2015" name="Nat. Genet.">
        <title>The genome and transcriptome of the zoonotic hookworm Ancylostoma ceylanicum identify infection-specific gene families.</title>
        <authorList>
            <person name="Schwarz E.M."/>
            <person name="Hu Y."/>
            <person name="Antoshechkin I."/>
            <person name="Miller M.M."/>
            <person name="Sternberg P.W."/>
            <person name="Aroian R.V."/>
        </authorList>
    </citation>
    <scope>NUCLEOTIDE SEQUENCE</scope>
    <source>
        <strain evidence="2">HY135</strain>
    </source>
</reference>
<protein>
    <submittedName>
        <fullName evidence="1">Uncharacterized protein</fullName>
    </submittedName>
</protein>
<dbReference type="EMBL" id="JARK01001386">
    <property type="protein sequence ID" value="EYC11500.1"/>
    <property type="molecule type" value="Genomic_DNA"/>
</dbReference>
<name>A0A016U8M2_9BILA</name>
<accession>A0A016U8M2</accession>